<comment type="caution">
    <text evidence="2">The sequence shown here is derived from an EMBL/GenBank/DDBJ whole genome shotgun (WGS) entry which is preliminary data.</text>
</comment>
<evidence type="ECO:0000313" key="2">
    <source>
        <dbReference type="EMBL" id="CAH2208920.1"/>
    </source>
</evidence>
<evidence type="ECO:0000313" key="3">
    <source>
        <dbReference type="Proteomes" id="UP000838756"/>
    </source>
</evidence>
<feature type="region of interest" description="Disordered" evidence="1">
    <location>
        <begin position="1"/>
        <end position="26"/>
    </location>
</feature>
<proteinExistence type="predicted"/>
<organism evidence="2 3">
    <name type="scientific">Pararge aegeria aegeria</name>
    <dbReference type="NCBI Taxonomy" id="348720"/>
    <lineage>
        <taxon>Eukaryota</taxon>
        <taxon>Metazoa</taxon>
        <taxon>Ecdysozoa</taxon>
        <taxon>Arthropoda</taxon>
        <taxon>Hexapoda</taxon>
        <taxon>Insecta</taxon>
        <taxon>Pterygota</taxon>
        <taxon>Neoptera</taxon>
        <taxon>Endopterygota</taxon>
        <taxon>Lepidoptera</taxon>
        <taxon>Glossata</taxon>
        <taxon>Ditrysia</taxon>
        <taxon>Papilionoidea</taxon>
        <taxon>Nymphalidae</taxon>
        <taxon>Satyrinae</taxon>
        <taxon>Satyrini</taxon>
        <taxon>Parargina</taxon>
        <taxon>Pararge</taxon>
    </lineage>
</organism>
<reference evidence="2" key="1">
    <citation type="submission" date="2022-03" db="EMBL/GenBank/DDBJ databases">
        <authorList>
            <person name="Lindestad O."/>
        </authorList>
    </citation>
    <scope>NUCLEOTIDE SEQUENCE</scope>
</reference>
<keyword evidence="3" id="KW-1185">Reference proteome</keyword>
<accession>A0A8S4QKB7</accession>
<dbReference type="AlphaFoldDB" id="A0A8S4QKB7"/>
<sequence length="67" mass="7750">MGEQLHKTCVRVNSADDDDETRDEVDHELPKKNPFVRIATYPVRHPQHTKFGQLYIILAVARDFACL</sequence>
<evidence type="ECO:0000256" key="1">
    <source>
        <dbReference type="SAM" id="MobiDB-lite"/>
    </source>
</evidence>
<dbReference type="Proteomes" id="UP000838756">
    <property type="component" value="Unassembled WGS sequence"/>
</dbReference>
<gene>
    <name evidence="2" type="primary">jg22107</name>
    <name evidence="2" type="ORF">PAEG_LOCUS1380</name>
</gene>
<name>A0A8S4QKB7_9NEOP</name>
<dbReference type="EMBL" id="CAKXAJ010004812">
    <property type="protein sequence ID" value="CAH2208920.1"/>
    <property type="molecule type" value="Genomic_DNA"/>
</dbReference>
<protein>
    <submittedName>
        <fullName evidence="2">Jg22107 protein</fullName>
    </submittedName>
</protein>